<evidence type="ECO:0000256" key="1">
    <source>
        <dbReference type="SAM" id="MobiDB-lite"/>
    </source>
</evidence>
<keyword evidence="2" id="KW-0812">Transmembrane</keyword>
<feature type="transmembrane region" description="Helical" evidence="2">
    <location>
        <begin position="203"/>
        <end position="222"/>
    </location>
</feature>
<dbReference type="PANTHER" id="PTHR37314:SF4">
    <property type="entry name" value="UPF0700 TRANSMEMBRANE PROTEIN YOAK"/>
    <property type="match status" value="1"/>
</dbReference>
<gene>
    <name evidence="3" type="ORF">SO3561_10131</name>
</gene>
<evidence type="ECO:0000313" key="4">
    <source>
        <dbReference type="Proteomes" id="UP000217446"/>
    </source>
</evidence>
<accession>A0A286PG79</accession>
<organism evidence="3 4">
    <name type="scientific">Streptomyces olivochromogenes</name>
    <dbReference type="NCBI Taxonomy" id="1963"/>
    <lineage>
        <taxon>Bacteria</taxon>
        <taxon>Bacillati</taxon>
        <taxon>Actinomycetota</taxon>
        <taxon>Actinomycetes</taxon>
        <taxon>Kitasatosporales</taxon>
        <taxon>Streptomycetaceae</taxon>
        <taxon>Streptomyces</taxon>
    </lineage>
</organism>
<name>A0A286PG79_STROL</name>
<evidence type="ECO:0000313" key="3">
    <source>
        <dbReference type="EMBL" id="GAX58558.1"/>
    </source>
</evidence>
<sequence>MPDAEPQPRGGGAQGPAPAVDPAVDPAGSTAPTPAIRSVRLAALLALVGGGLDSYTFISRGGVFANAQSGNVVLLGIAAAERHWWQALERLPPILAFVAGVLVAETLQRPRVAAVLRRPAWAAMVLELVVLAAVGLIPASAPDTLVTVLIAFMAAVQMTTFRTLVDAVYNSTMTTGNLRSAMQNAYAAVVNRDMDARRRARQFAGVVLAFLAGAFGGGWLTFAWGVRAVWAACVLLAVGLAIFVHDERVVRKPREGQGL</sequence>
<reference evidence="4" key="1">
    <citation type="submission" date="2017-05" db="EMBL/GenBank/DDBJ databases">
        <title>Streptomyces olivochromogenes NBRC 3561 whole genome shotgun sequence.</title>
        <authorList>
            <person name="Dohra H."/>
            <person name="Kodani S."/>
        </authorList>
    </citation>
    <scope>NUCLEOTIDE SEQUENCE [LARGE SCALE GENOMIC DNA]</scope>
    <source>
        <strain evidence="4">NBRC 3561</strain>
    </source>
</reference>
<dbReference type="STRING" id="1963.AQJ27_39935"/>
<dbReference type="Pfam" id="PF06912">
    <property type="entry name" value="DUF1275"/>
    <property type="match status" value="1"/>
</dbReference>
<dbReference type="Proteomes" id="UP000217446">
    <property type="component" value="Unassembled WGS sequence"/>
</dbReference>
<dbReference type="EMBL" id="BDQI01000057">
    <property type="protein sequence ID" value="GAX58558.1"/>
    <property type="molecule type" value="Genomic_DNA"/>
</dbReference>
<feature type="transmembrane region" description="Helical" evidence="2">
    <location>
        <begin position="120"/>
        <end position="139"/>
    </location>
</feature>
<evidence type="ECO:0000256" key="2">
    <source>
        <dbReference type="SAM" id="Phobius"/>
    </source>
</evidence>
<keyword evidence="2" id="KW-1133">Transmembrane helix</keyword>
<proteinExistence type="predicted"/>
<keyword evidence="2" id="KW-0472">Membrane</keyword>
<protein>
    <submittedName>
        <fullName evidence="3">DUF1275 family protein</fullName>
    </submittedName>
</protein>
<dbReference type="PANTHER" id="PTHR37314">
    <property type="entry name" value="SLR0142 PROTEIN"/>
    <property type="match status" value="1"/>
</dbReference>
<feature type="transmembrane region" description="Helical" evidence="2">
    <location>
        <begin position="228"/>
        <end position="244"/>
    </location>
</feature>
<dbReference type="AlphaFoldDB" id="A0A286PG79"/>
<feature type="transmembrane region" description="Helical" evidence="2">
    <location>
        <begin position="145"/>
        <end position="165"/>
    </location>
</feature>
<dbReference type="InterPro" id="IPR010699">
    <property type="entry name" value="DUF1275"/>
</dbReference>
<feature type="region of interest" description="Disordered" evidence="1">
    <location>
        <begin position="1"/>
        <end position="30"/>
    </location>
</feature>
<keyword evidence="4" id="KW-1185">Reference proteome</keyword>
<feature type="compositionally biased region" description="Low complexity" evidence="1">
    <location>
        <begin position="15"/>
        <end position="28"/>
    </location>
</feature>
<comment type="caution">
    <text evidence="3">The sequence shown here is derived from an EMBL/GenBank/DDBJ whole genome shotgun (WGS) entry which is preliminary data.</text>
</comment>